<protein>
    <submittedName>
        <fullName evidence="1">Uncharacterized protein</fullName>
    </submittedName>
</protein>
<name>A0A392U2E6_9FABA</name>
<evidence type="ECO:0000313" key="2">
    <source>
        <dbReference type="Proteomes" id="UP000265520"/>
    </source>
</evidence>
<evidence type="ECO:0000313" key="1">
    <source>
        <dbReference type="EMBL" id="MCI66566.1"/>
    </source>
</evidence>
<accession>A0A392U2E6</accession>
<dbReference type="EMBL" id="LXQA010697906">
    <property type="protein sequence ID" value="MCI66566.1"/>
    <property type="molecule type" value="Genomic_DNA"/>
</dbReference>
<organism evidence="1 2">
    <name type="scientific">Trifolium medium</name>
    <dbReference type="NCBI Taxonomy" id="97028"/>
    <lineage>
        <taxon>Eukaryota</taxon>
        <taxon>Viridiplantae</taxon>
        <taxon>Streptophyta</taxon>
        <taxon>Embryophyta</taxon>
        <taxon>Tracheophyta</taxon>
        <taxon>Spermatophyta</taxon>
        <taxon>Magnoliopsida</taxon>
        <taxon>eudicotyledons</taxon>
        <taxon>Gunneridae</taxon>
        <taxon>Pentapetalae</taxon>
        <taxon>rosids</taxon>
        <taxon>fabids</taxon>
        <taxon>Fabales</taxon>
        <taxon>Fabaceae</taxon>
        <taxon>Papilionoideae</taxon>
        <taxon>50 kb inversion clade</taxon>
        <taxon>NPAAA clade</taxon>
        <taxon>Hologalegina</taxon>
        <taxon>IRL clade</taxon>
        <taxon>Trifolieae</taxon>
        <taxon>Trifolium</taxon>
    </lineage>
</organism>
<reference evidence="1 2" key="1">
    <citation type="journal article" date="2018" name="Front. Plant Sci.">
        <title>Red Clover (Trifolium pratense) and Zigzag Clover (T. medium) - A Picture of Genomic Similarities and Differences.</title>
        <authorList>
            <person name="Dluhosova J."/>
            <person name="Istvanek J."/>
            <person name="Nedelnik J."/>
            <person name="Repkova J."/>
        </authorList>
    </citation>
    <scope>NUCLEOTIDE SEQUENCE [LARGE SCALE GENOMIC DNA]</scope>
    <source>
        <strain evidence="2">cv. 10/8</strain>
        <tissue evidence="1">Leaf</tissue>
    </source>
</reference>
<comment type="caution">
    <text evidence="1">The sequence shown here is derived from an EMBL/GenBank/DDBJ whole genome shotgun (WGS) entry which is preliminary data.</text>
</comment>
<sequence length="62" mass="7263">MMMMFQQHMNNPQNQNAGGSAAFWEFCRMNPPEFIGEYVPVMAREWIQRMSGILESMECTEV</sequence>
<feature type="non-terminal residue" evidence="1">
    <location>
        <position position="62"/>
    </location>
</feature>
<dbReference type="Proteomes" id="UP000265520">
    <property type="component" value="Unassembled WGS sequence"/>
</dbReference>
<dbReference type="AlphaFoldDB" id="A0A392U2E6"/>
<proteinExistence type="predicted"/>
<keyword evidence="2" id="KW-1185">Reference proteome</keyword>